<organism evidence="8 9">
    <name type="scientific">Magnetospirillum aberrantis SpK</name>
    <dbReference type="NCBI Taxonomy" id="908842"/>
    <lineage>
        <taxon>Bacteria</taxon>
        <taxon>Pseudomonadati</taxon>
        <taxon>Pseudomonadota</taxon>
        <taxon>Alphaproteobacteria</taxon>
        <taxon>Rhodospirillales</taxon>
        <taxon>Rhodospirillaceae</taxon>
        <taxon>Magnetospirillum</taxon>
    </lineage>
</organism>
<feature type="transmembrane region" description="Helical" evidence="7">
    <location>
        <begin position="20"/>
        <end position="39"/>
    </location>
</feature>
<keyword evidence="8" id="KW-0449">Lipoprotein</keyword>
<feature type="transmembrane region" description="Helical" evidence="7">
    <location>
        <begin position="178"/>
        <end position="196"/>
    </location>
</feature>
<evidence type="ECO:0000256" key="5">
    <source>
        <dbReference type="ARBA" id="ARBA00022989"/>
    </source>
</evidence>
<dbReference type="EMBL" id="JAAIYP010000045">
    <property type="protein sequence ID" value="NFV82015.1"/>
    <property type="molecule type" value="Genomic_DNA"/>
</dbReference>
<dbReference type="RefSeq" id="WP_163682883.1">
    <property type="nucleotide sequence ID" value="NZ_JAAIYP010000045.1"/>
</dbReference>
<dbReference type="AlphaFoldDB" id="A0A7C9V1B8"/>
<dbReference type="Pfam" id="PF01790">
    <property type="entry name" value="LGT"/>
    <property type="match status" value="1"/>
</dbReference>
<evidence type="ECO:0000256" key="6">
    <source>
        <dbReference type="ARBA" id="ARBA00023136"/>
    </source>
</evidence>
<reference evidence="8 9" key="1">
    <citation type="submission" date="2020-02" db="EMBL/GenBank/DDBJ databases">
        <authorList>
            <person name="Dziuba M."/>
            <person name="Kuznetsov B."/>
            <person name="Mardanov A."/>
            <person name="Ravin N."/>
            <person name="Grouzdev D."/>
        </authorList>
    </citation>
    <scope>NUCLEOTIDE SEQUENCE [LARGE SCALE GENOMIC DNA]</scope>
    <source>
        <strain evidence="8 9">SpK</strain>
    </source>
</reference>
<evidence type="ECO:0000256" key="2">
    <source>
        <dbReference type="ARBA" id="ARBA00022475"/>
    </source>
</evidence>
<evidence type="ECO:0000313" key="9">
    <source>
        <dbReference type="Proteomes" id="UP000480684"/>
    </source>
</evidence>
<accession>A0A7C9V1B8</accession>
<dbReference type="InterPro" id="IPR001640">
    <property type="entry name" value="Lgt"/>
</dbReference>
<comment type="function">
    <text evidence="7">Catalyzes the transfer of the diacylglyceryl group from phosphatidylglycerol to the sulfhydryl group of the N-terminal cysteine of a prolipoprotein, the first step in the formation of mature lipoproteins.</text>
</comment>
<sequence length="268" mass="29611">MMLAIAYPHIDPIAIELGPFAIRWYAIAYIAGLMLGWRYVKWLVSKPPHAMRDVDVDDFLVWATLGVVLGGRLGYVLFYKPGYYLSHPAEIFMLWHGGMAFHGGALGVIVAIILFARRRGLNLFAIGDVVCCAVPIGLFFGRIANFINGELFGRVAPDVPWAMVFPGGGPDPRHPSQLYQAGLEGLALFLVLFLLWRNRDIREHRGTLAGVFLMGYGIARIIGEFFRQPDAHLGFLIGGATMGQLLSVPLILAGAGVVWWAHKYGHRP</sequence>
<dbReference type="UniPathway" id="UPA00664"/>
<evidence type="ECO:0000256" key="4">
    <source>
        <dbReference type="ARBA" id="ARBA00022692"/>
    </source>
</evidence>
<dbReference type="PANTHER" id="PTHR30589">
    <property type="entry name" value="PROLIPOPROTEIN DIACYLGLYCERYL TRANSFERASE"/>
    <property type="match status" value="1"/>
</dbReference>
<keyword evidence="9" id="KW-1185">Reference proteome</keyword>
<keyword evidence="4 7" id="KW-0812">Transmembrane</keyword>
<evidence type="ECO:0000313" key="8">
    <source>
        <dbReference type="EMBL" id="NFV82015.1"/>
    </source>
</evidence>
<feature type="transmembrane region" description="Helical" evidence="7">
    <location>
        <begin position="59"/>
        <end position="79"/>
    </location>
</feature>
<dbReference type="PROSITE" id="PS01311">
    <property type="entry name" value="LGT"/>
    <property type="match status" value="1"/>
</dbReference>
<name>A0A7C9V1B8_9PROT</name>
<feature type="binding site" evidence="7">
    <location>
        <position position="142"/>
    </location>
    <ligand>
        <name>a 1,2-diacyl-sn-glycero-3-phospho-(1'-sn-glycerol)</name>
        <dbReference type="ChEBI" id="CHEBI:64716"/>
    </ligand>
</feature>
<feature type="transmembrane region" description="Helical" evidence="7">
    <location>
        <begin position="91"/>
        <end position="116"/>
    </location>
</feature>
<comment type="similarity">
    <text evidence="1 7">Belongs to the Lgt family.</text>
</comment>
<dbReference type="HAMAP" id="MF_01147">
    <property type="entry name" value="Lgt"/>
    <property type="match status" value="1"/>
</dbReference>
<evidence type="ECO:0000256" key="1">
    <source>
        <dbReference type="ARBA" id="ARBA00007150"/>
    </source>
</evidence>
<protein>
    <recommendedName>
        <fullName evidence="7">Phosphatidylglycerol--prolipoprotein diacylglyceryl transferase</fullName>
        <ecNumber evidence="7">2.5.1.145</ecNumber>
    </recommendedName>
</protein>
<comment type="subcellular location">
    <subcellularLocation>
        <location evidence="7">Cell membrane</location>
        <topology evidence="7">Multi-pass membrane protein</topology>
    </subcellularLocation>
</comment>
<comment type="pathway">
    <text evidence="7">Protein modification; lipoprotein biosynthesis (diacylglyceryl transfer).</text>
</comment>
<gene>
    <name evidence="7" type="primary">lgt</name>
    <name evidence="8" type="ORF">G4223_18040</name>
</gene>
<dbReference type="GO" id="GO:0005886">
    <property type="term" value="C:plasma membrane"/>
    <property type="evidence" value="ECO:0007669"/>
    <property type="project" value="UniProtKB-SubCell"/>
</dbReference>
<keyword evidence="2 7" id="KW-1003">Cell membrane</keyword>
<dbReference type="NCBIfam" id="TIGR00544">
    <property type="entry name" value="lgt"/>
    <property type="match status" value="1"/>
</dbReference>
<comment type="caution">
    <text evidence="8">The sequence shown here is derived from an EMBL/GenBank/DDBJ whole genome shotgun (WGS) entry which is preliminary data.</text>
</comment>
<dbReference type="EC" id="2.5.1.145" evidence="7"/>
<comment type="catalytic activity">
    <reaction evidence="7">
        <text>L-cysteinyl-[prolipoprotein] + a 1,2-diacyl-sn-glycero-3-phospho-(1'-sn-glycerol) = an S-1,2-diacyl-sn-glyceryl-L-cysteinyl-[prolipoprotein] + sn-glycerol 1-phosphate + H(+)</text>
        <dbReference type="Rhea" id="RHEA:56712"/>
        <dbReference type="Rhea" id="RHEA-COMP:14679"/>
        <dbReference type="Rhea" id="RHEA-COMP:14680"/>
        <dbReference type="ChEBI" id="CHEBI:15378"/>
        <dbReference type="ChEBI" id="CHEBI:29950"/>
        <dbReference type="ChEBI" id="CHEBI:57685"/>
        <dbReference type="ChEBI" id="CHEBI:64716"/>
        <dbReference type="ChEBI" id="CHEBI:140658"/>
        <dbReference type="EC" id="2.5.1.145"/>
    </reaction>
</comment>
<keyword evidence="3 7" id="KW-0808">Transferase</keyword>
<dbReference type="GO" id="GO:0042158">
    <property type="term" value="P:lipoprotein biosynthetic process"/>
    <property type="evidence" value="ECO:0007669"/>
    <property type="project" value="UniProtKB-UniRule"/>
</dbReference>
<feature type="transmembrane region" description="Helical" evidence="7">
    <location>
        <begin position="123"/>
        <end position="144"/>
    </location>
</feature>
<proteinExistence type="inferred from homology"/>
<dbReference type="Proteomes" id="UP000480684">
    <property type="component" value="Unassembled WGS sequence"/>
</dbReference>
<dbReference type="PANTHER" id="PTHR30589:SF0">
    <property type="entry name" value="PHOSPHATIDYLGLYCEROL--PROLIPOPROTEIN DIACYLGLYCERYL TRANSFERASE"/>
    <property type="match status" value="1"/>
</dbReference>
<evidence type="ECO:0000256" key="3">
    <source>
        <dbReference type="ARBA" id="ARBA00022679"/>
    </source>
</evidence>
<feature type="transmembrane region" description="Helical" evidence="7">
    <location>
        <begin position="208"/>
        <end position="226"/>
    </location>
</feature>
<dbReference type="GO" id="GO:0008961">
    <property type="term" value="F:phosphatidylglycerol-prolipoprotein diacylglyceryl transferase activity"/>
    <property type="evidence" value="ECO:0007669"/>
    <property type="project" value="UniProtKB-UniRule"/>
</dbReference>
<keyword evidence="6 7" id="KW-0472">Membrane</keyword>
<keyword evidence="5 7" id="KW-1133">Transmembrane helix</keyword>
<feature type="transmembrane region" description="Helical" evidence="7">
    <location>
        <begin position="232"/>
        <end position="261"/>
    </location>
</feature>
<evidence type="ECO:0000256" key="7">
    <source>
        <dbReference type="HAMAP-Rule" id="MF_01147"/>
    </source>
</evidence>